<reference evidence="1 2" key="1">
    <citation type="submission" date="2022-01" db="EMBL/GenBank/DDBJ databases">
        <authorList>
            <person name="Xiong W."/>
            <person name="Schranz E."/>
        </authorList>
    </citation>
    <scope>NUCLEOTIDE SEQUENCE [LARGE SCALE GENOMIC DNA]</scope>
</reference>
<evidence type="ECO:0000313" key="1">
    <source>
        <dbReference type="EMBL" id="CAH1428750.1"/>
    </source>
</evidence>
<keyword evidence="2" id="KW-1185">Reference proteome</keyword>
<dbReference type="Proteomes" id="UP001157418">
    <property type="component" value="Unassembled WGS sequence"/>
</dbReference>
<name>A0AAU9MQU0_9ASTR</name>
<accession>A0AAU9MQU0</accession>
<sequence>MSEEFSLGVRRIKAACVAAGIESGKQALWKQLVIRNFNPEEPSATSQSTFVMHAAIKAFLETDFASYLHLGEFDLAGLRQLCLDPLAEEHPPMGYSRNIGPSSAPLGN</sequence>
<proteinExistence type="predicted"/>
<dbReference type="AlphaFoldDB" id="A0AAU9MQU0"/>
<comment type="caution">
    <text evidence="1">The sequence shown here is derived from an EMBL/GenBank/DDBJ whole genome shotgun (WGS) entry which is preliminary data.</text>
</comment>
<organism evidence="1 2">
    <name type="scientific">Lactuca virosa</name>
    <dbReference type="NCBI Taxonomy" id="75947"/>
    <lineage>
        <taxon>Eukaryota</taxon>
        <taxon>Viridiplantae</taxon>
        <taxon>Streptophyta</taxon>
        <taxon>Embryophyta</taxon>
        <taxon>Tracheophyta</taxon>
        <taxon>Spermatophyta</taxon>
        <taxon>Magnoliopsida</taxon>
        <taxon>eudicotyledons</taxon>
        <taxon>Gunneridae</taxon>
        <taxon>Pentapetalae</taxon>
        <taxon>asterids</taxon>
        <taxon>campanulids</taxon>
        <taxon>Asterales</taxon>
        <taxon>Asteraceae</taxon>
        <taxon>Cichorioideae</taxon>
        <taxon>Cichorieae</taxon>
        <taxon>Lactucinae</taxon>
        <taxon>Lactuca</taxon>
    </lineage>
</organism>
<dbReference type="EMBL" id="CAKMRJ010002223">
    <property type="protein sequence ID" value="CAH1428750.1"/>
    <property type="molecule type" value="Genomic_DNA"/>
</dbReference>
<protein>
    <submittedName>
        <fullName evidence="1">Uncharacterized protein</fullName>
    </submittedName>
</protein>
<evidence type="ECO:0000313" key="2">
    <source>
        <dbReference type="Proteomes" id="UP001157418"/>
    </source>
</evidence>
<gene>
    <name evidence="1" type="ORF">LVIROSA_LOCUS15660</name>
</gene>